<proteinExistence type="predicted"/>
<dbReference type="GO" id="GO:0005886">
    <property type="term" value="C:plasma membrane"/>
    <property type="evidence" value="ECO:0007669"/>
    <property type="project" value="UniProtKB-SubCell"/>
</dbReference>
<dbReference type="PANTHER" id="PTHR32322:SF18">
    <property type="entry name" value="S-ADENOSYLMETHIONINE_S-ADENOSYLHOMOCYSTEINE TRANSPORTER"/>
    <property type="match status" value="1"/>
</dbReference>
<feature type="transmembrane region" description="Helical" evidence="6">
    <location>
        <begin position="7"/>
        <end position="28"/>
    </location>
</feature>
<accession>A0AAX4HUV3</accession>
<evidence type="ECO:0000259" key="7">
    <source>
        <dbReference type="Pfam" id="PF00892"/>
    </source>
</evidence>
<evidence type="ECO:0000256" key="5">
    <source>
        <dbReference type="ARBA" id="ARBA00023136"/>
    </source>
</evidence>
<name>A0AAX4HUV3_9BACT</name>
<feature type="transmembrane region" description="Helical" evidence="6">
    <location>
        <begin position="142"/>
        <end position="159"/>
    </location>
</feature>
<feature type="transmembrane region" description="Helical" evidence="6">
    <location>
        <begin position="203"/>
        <end position="221"/>
    </location>
</feature>
<dbReference type="InterPro" id="IPR050638">
    <property type="entry name" value="AA-Vitamin_Transporters"/>
</dbReference>
<dbReference type="Proteomes" id="UP001324634">
    <property type="component" value="Chromosome"/>
</dbReference>
<protein>
    <submittedName>
        <fullName evidence="8">EamA family transporter</fullName>
    </submittedName>
</protein>
<evidence type="ECO:0000313" key="8">
    <source>
        <dbReference type="EMBL" id="WPU67042.1"/>
    </source>
</evidence>
<keyword evidence="2" id="KW-1003">Cell membrane</keyword>
<organism evidence="8 9">
    <name type="scientific">Peredibacter starrii</name>
    <dbReference type="NCBI Taxonomy" id="28202"/>
    <lineage>
        <taxon>Bacteria</taxon>
        <taxon>Pseudomonadati</taxon>
        <taxon>Bdellovibrionota</taxon>
        <taxon>Bacteriovoracia</taxon>
        <taxon>Bacteriovoracales</taxon>
        <taxon>Bacteriovoracaceae</taxon>
        <taxon>Peredibacter</taxon>
    </lineage>
</organism>
<feature type="domain" description="EamA" evidence="7">
    <location>
        <begin position="8"/>
        <end position="131"/>
    </location>
</feature>
<feature type="transmembrane region" description="Helical" evidence="6">
    <location>
        <begin position="233"/>
        <end position="252"/>
    </location>
</feature>
<reference evidence="8 9" key="1">
    <citation type="submission" date="2023-11" db="EMBL/GenBank/DDBJ databases">
        <title>Peredibacter starrii A3.12.</title>
        <authorList>
            <person name="Mitchell R.J."/>
        </authorList>
    </citation>
    <scope>NUCLEOTIDE SEQUENCE [LARGE SCALE GENOMIC DNA]</scope>
    <source>
        <strain evidence="8 9">A3.12</strain>
    </source>
</reference>
<dbReference type="PANTHER" id="PTHR32322">
    <property type="entry name" value="INNER MEMBRANE TRANSPORTER"/>
    <property type="match status" value="1"/>
</dbReference>
<feature type="transmembrane region" description="Helical" evidence="6">
    <location>
        <begin position="62"/>
        <end position="84"/>
    </location>
</feature>
<evidence type="ECO:0000313" key="9">
    <source>
        <dbReference type="Proteomes" id="UP001324634"/>
    </source>
</evidence>
<evidence type="ECO:0000256" key="6">
    <source>
        <dbReference type="SAM" id="Phobius"/>
    </source>
</evidence>
<dbReference type="InterPro" id="IPR037185">
    <property type="entry name" value="EmrE-like"/>
</dbReference>
<keyword evidence="4 6" id="KW-1133">Transmembrane helix</keyword>
<dbReference type="AlphaFoldDB" id="A0AAX4HUV3"/>
<dbReference type="SUPFAM" id="SSF103481">
    <property type="entry name" value="Multidrug resistance efflux transporter EmrE"/>
    <property type="match status" value="2"/>
</dbReference>
<feature type="transmembrane region" description="Helical" evidence="6">
    <location>
        <begin position="171"/>
        <end position="191"/>
    </location>
</feature>
<gene>
    <name evidence="8" type="ORF">SOO65_09785</name>
</gene>
<evidence type="ECO:0000256" key="2">
    <source>
        <dbReference type="ARBA" id="ARBA00022475"/>
    </source>
</evidence>
<feature type="transmembrane region" description="Helical" evidence="6">
    <location>
        <begin position="90"/>
        <end position="107"/>
    </location>
</feature>
<dbReference type="InterPro" id="IPR000620">
    <property type="entry name" value="EamA_dom"/>
</dbReference>
<feature type="domain" description="EamA" evidence="7">
    <location>
        <begin position="144"/>
        <end position="271"/>
    </location>
</feature>
<keyword evidence="9" id="KW-1185">Reference proteome</keyword>
<feature type="transmembrane region" description="Helical" evidence="6">
    <location>
        <begin position="114"/>
        <end position="136"/>
    </location>
</feature>
<sequence>MNQKTQSLIFGVITILCWGSLATFGKLLIHLPPFYVLGACFLIGSLPAFARPKEMFPDLKILIWGAGGYFGYHFLLFYAFRFAPAIEANLINYLWPVIMVIITPMFFPEQKLRWYHIAGAALAVVGSVVLVFGKGGELKSEYLTGYLLALGAAFAWPIYSVGKKKMKPTTVWAIGGFCFVSGVLCFLTHMWLEPRVVIQPEDLWKLIVMGLGPFGLAFYCWDIALRMGDSRVIGALAYLTPVISTIGLVIFASELLVFNTVVAIVLIIGGASAGLLDFLPSKRLK</sequence>
<comment type="subcellular location">
    <subcellularLocation>
        <location evidence="1">Cell membrane</location>
        <topology evidence="1">Multi-pass membrane protein</topology>
    </subcellularLocation>
</comment>
<dbReference type="KEGG" id="psti:SOO65_09785"/>
<keyword evidence="5 6" id="KW-0472">Membrane</keyword>
<evidence type="ECO:0000256" key="1">
    <source>
        <dbReference type="ARBA" id="ARBA00004651"/>
    </source>
</evidence>
<evidence type="ECO:0000256" key="3">
    <source>
        <dbReference type="ARBA" id="ARBA00022692"/>
    </source>
</evidence>
<dbReference type="RefSeq" id="WP_321399845.1">
    <property type="nucleotide sequence ID" value="NZ_CP139487.1"/>
</dbReference>
<keyword evidence="3 6" id="KW-0812">Transmembrane</keyword>
<dbReference type="EMBL" id="CP139487">
    <property type="protein sequence ID" value="WPU67042.1"/>
    <property type="molecule type" value="Genomic_DNA"/>
</dbReference>
<feature type="transmembrane region" description="Helical" evidence="6">
    <location>
        <begin position="34"/>
        <end position="50"/>
    </location>
</feature>
<evidence type="ECO:0000256" key="4">
    <source>
        <dbReference type="ARBA" id="ARBA00022989"/>
    </source>
</evidence>
<feature type="transmembrane region" description="Helical" evidence="6">
    <location>
        <begin position="258"/>
        <end position="279"/>
    </location>
</feature>
<dbReference type="Pfam" id="PF00892">
    <property type="entry name" value="EamA"/>
    <property type="match status" value="2"/>
</dbReference>